<dbReference type="EMBL" id="MU863796">
    <property type="protein sequence ID" value="KAK4095752.1"/>
    <property type="molecule type" value="Genomic_DNA"/>
</dbReference>
<organism evidence="2 3">
    <name type="scientific">Parathielavia hyrcaniae</name>
    <dbReference type="NCBI Taxonomy" id="113614"/>
    <lineage>
        <taxon>Eukaryota</taxon>
        <taxon>Fungi</taxon>
        <taxon>Dikarya</taxon>
        <taxon>Ascomycota</taxon>
        <taxon>Pezizomycotina</taxon>
        <taxon>Sordariomycetes</taxon>
        <taxon>Sordariomycetidae</taxon>
        <taxon>Sordariales</taxon>
        <taxon>Chaetomiaceae</taxon>
        <taxon>Parathielavia</taxon>
    </lineage>
</organism>
<dbReference type="AlphaFoldDB" id="A0AAN6PUA3"/>
<comment type="caution">
    <text evidence="2">The sequence shown here is derived from an EMBL/GenBank/DDBJ whole genome shotgun (WGS) entry which is preliminary data.</text>
</comment>
<protein>
    <recommendedName>
        <fullName evidence="1">DUF3669 domain-containing protein</fullName>
    </recommendedName>
</protein>
<evidence type="ECO:0000259" key="1">
    <source>
        <dbReference type="Pfam" id="PF12417"/>
    </source>
</evidence>
<sequence length="342" mass="39166">MRCCVRHGRKVSRGQACEAHRCRDLNDYAQHKKIARAIKERASIAELINVPDCHYFVPSSRTTWFDNQQGLIHAATASKSCKLPTAALVAERVHPLPQVTRNVLIEKYCAPHLKERAYAAPGNKHCLARVYLGSMEGRKRMFFNLQNFKLHYNQLVELGLDVDTLARRMGCALAVMHWAAKIDAQDVELVLGSSTRKTTAPDVDLQKLQPMSYNGPETDLDYDLTGVFRCRLTGFWLIDFDRVRDIKMDETEVAMAVQAFWLNDPYYSRPLKESEVESGLWETFVQSHLRTFDEIWKEKGVGKEIRGLPNKFILGVVEQGEIRLARQTQLRVSEQEEMEIAI</sequence>
<reference evidence="2" key="1">
    <citation type="journal article" date="2023" name="Mol. Phylogenet. Evol.">
        <title>Genome-scale phylogeny and comparative genomics of the fungal order Sordariales.</title>
        <authorList>
            <person name="Hensen N."/>
            <person name="Bonometti L."/>
            <person name="Westerberg I."/>
            <person name="Brannstrom I.O."/>
            <person name="Guillou S."/>
            <person name="Cros-Aarteil S."/>
            <person name="Calhoun S."/>
            <person name="Haridas S."/>
            <person name="Kuo A."/>
            <person name="Mondo S."/>
            <person name="Pangilinan J."/>
            <person name="Riley R."/>
            <person name="LaButti K."/>
            <person name="Andreopoulos B."/>
            <person name="Lipzen A."/>
            <person name="Chen C."/>
            <person name="Yan M."/>
            <person name="Daum C."/>
            <person name="Ng V."/>
            <person name="Clum A."/>
            <person name="Steindorff A."/>
            <person name="Ohm R.A."/>
            <person name="Martin F."/>
            <person name="Silar P."/>
            <person name="Natvig D.O."/>
            <person name="Lalanne C."/>
            <person name="Gautier V."/>
            <person name="Ament-Velasquez S.L."/>
            <person name="Kruys A."/>
            <person name="Hutchinson M.I."/>
            <person name="Powell A.J."/>
            <person name="Barry K."/>
            <person name="Miller A.N."/>
            <person name="Grigoriev I.V."/>
            <person name="Debuchy R."/>
            <person name="Gladieux P."/>
            <person name="Hiltunen Thoren M."/>
            <person name="Johannesson H."/>
        </authorList>
    </citation>
    <scope>NUCLEOTIDE SEQUENCE</scope>
    <source>
        <strain evidence="2">CBS 757.83</strain>
    </source>
</reference>
<feature type="domain" description="DUF3669" evidence="1">
    <location>
        <begin position="236"/>
        <end position="299"/>
    </location>
</feature>
<keyword evidence="3" id="KW-1185">Reference proteome</keyword>
<accession>A0AAN6PUA3</accession>
<dbReference type="PANTHER" id="PTHR40780">
    <property type="entry name" value="DUF3669 DOMAIN-CONTAINING PROTEIN"/>
    <property type="match status" value="1"/>
</dbReference>
<name>A0AAN6PUA3_9PEZI</name>
<proteinExistence type="predicted"/>
<dbReference type="Pfam" id="PF12417">
    <property type="entry name" value="DUF3669"/>
    <property type="match status" value="1"/>
</dbReference>
<dbReference type="PANTHER" id="PTHR40780:SF2">
    <property type="entry name" value="DUF3669 DOMAIN-CONTAINING PROTEIN"/>
    <property type="match status" value="1"/>
</dbReference>
<gene>
    <name evidence="2" type="ORF">N658DRAFT_502366</name>
</gene>
<dbReference type="Proteomes" id="UP001305647">
    <property type="component" value="Unassembled WGS sequence"/>
</dbReference>
<evidence type="ECO:0000313" key="3">
    <source>
        <dbReference type="Proteomes" id="UP001305647"/>
    </source>
</evidence>
<evidence type="ECO:0000313" key="2">
    <source>
        <dbReference type="EMBL" id="KAK4095752.1"/>
    </source>
</evidence>
<reference evidence="2" key="2">
    <citation type="submission" date="2023-05" db="EMBL/GenBank/DDBJ databases">
        <authorList>
            <consortium name="Lawrence Berkeley National Laboratory"/>
            <person name="Steindorff A."/>
            <person name="Hensen N."/>
            <person name="Bonometti L."/>
            <person name="Westerberg I."/>
            <person name="Brannstrom I.O."/>
            <person name="Guillou S."/>
            <person name="Cros-Aarteil S."/>
            <person name="Calhoun S."/>
            <person name="Haridas S."/>
            <person name="Kuo A."/>
            <person name="Mondo S."/>
            <person name="Pangilinan J."/>
            <person name="Riley R."/>
            <person name="Labutti K."/>
            <person name="Andreopoulos B."/>
            <person name="Lipzen A."/>
            <person name="Chen C."/>
            <person name="Yanf M."/>
            <person name="Daum C."/>
            <person name="Ng V."/>
            <person name="Clum A."/>
            <person name="Ohm R."/>
            <person name="Martin F."/>
            <person name="Silar P."/>
            <person name="Natvig D."/>
            <person name="Lalanne C."/>
            <person name="Gautier V."/>
            <person name="Ament-Velasquez S.L."/>
            <person name="Kruys A."/>
            <person name="Hutchinson M.I."/>
            <person name="Powell A.J."/>
            <person name="Barry K."/>
            <person name="Miller A.N."/>
            <person name="Grigoriev I.V."/>
            <person name="Debuchy R."/>
            <person name="Gladieux P."/>
            <person name="Thoren M.H."/>
            <person name="Johannesson H."/>
        </authorList>
    </citation>
    <scope>NUCLEOTIDE SEQUENCE</scope>
    <source>
        <strain evidence="2">CBS 757.83</strain>
    </source>
</reference>
<dbReference type="InterPro" id="IPR022137">
    <property type="entry name" value="Znf_prot_DUF3669"/>
</dbReference>